<evidence type="ECO:0000313" key="3">
    <source>
        <dbReference type="Proteomes" id="UP000046155"/>
    </source>
</evidence>
<feature type="domain" description="Thioredoxin" evidence="1">
    <location>
        <begin position="3"/>
        <end position="47"/>
    </location>
</feature>
<sequence length="69" mass="7784">MLAVDKKNFEEEVLQFKGVAVVDFWRQKCEPCKALMPEVEELAAKYEARPSSASWTPVGTGGWPIEAKR</sequence>
<gene>
    <name evidence="2" type="ORF">SSCH_940009</name>
</gene>
<dbReference type="AlphaFoldDB" id="A0A0B7MQU2"/>
<accession>A0A0B7MQU2</accession>
<dbReference type="Proteomes" id="UP000046155">
    <property type="component" value="Unassembled WGS sequence"/>
</dbReference>
<proteinExistence type="predicted"/>
<reference evidence="3" key="1">
    <citation type="submission" date="2015-01" db="EMBL/GenBank/DDBJ databases">
        <authorList>
            <person name="Manzoor Shahid"/>
            <person name="Zubair Saima"/>
        </authorList>
    </citation>
    <scope>NUCLEOTIDE SEQUENCE [LARGE SCALE GENOMIC DNA]</scope>
    <source>
        <strain evidence="3">Sp3</strain>
    </source>
</reference>
<dbReference type="RefSeq" id="WP_198142551.1">
    <property type="nucleotide sequence ID" value="NZ_CDRZ01000296.1"/>
</dbReference>
<evidence type="ECO:0000313" key="2">
    <source>
        <dbReference type="EMBL" id="CEO90533.1"/>
    </source>
</evidence>
<dbReference type="SUPFAM" id="SSF52833">
    <property type="entry name" value="Thioredoxin-like"/>
    <property type="match status" value="1"/>
</dbReference>
<dbReference type="EMBL" id="CDRZ01000296">
    <property type="protein sequence ID" value="CEO90533.1"/>
    <property type="molecule type" value="Genomic_DNA"/>
</dbReference>
<dbReference type="InterPro" id="IPR013766">
    <property type="entry name" value="Thioredoxin_domain"/>
</dbReference>
<protein>
    <recommendedName>
        <fullName evidence="1">Thioredoxin domain-containing protein</fullName>
    </recommendedName>
</protein>
<organism evidence="2 3">
    <name type="scientific">Syntrophaceticus schinkii</name>
    <dbReference type="NCBI Taxonomy" id="499207"/>
    <lineage>
        <taxon>Bacteria</taxon>
        <taxon>Bacillati</taxon>
        <taxon>Bacillota</taxon>
        <taxon>Clostridia</taxon>
        <taxon>Thermoanaerobacterales</taxon>
        <taxon>Thermoanaerobacterales Family III. Incertae Sedis</taxon>
        <taxon>Syntrophaceticus</taxon>
    </lineage>
</organism>
<evidence type="ECO:0000259" key="1">
    <source>
        <dbReference type="Pfam" id="PF00085"/>
    </source>
</evidence>
<keyword evidence="3" id="KW-1185">Reference proteome</keyword>
<dbReference type="InterPro" id="IPR036249">
    <property type="entry name" value="Thioredoxin-like_sf"/>
</dbReference>
<name>A0A0B7MQU2_9FIRM</name>
<dbReference type="CDD" id="cd02947">
    <property type="entry name" value="TRX_family"/>
    <property type="match status" value="1"/>
</dbReference>
<dbReference type="Gene3D" id="3.40.30.10">
    <property type="entry name" value="Glutaredoxin"/>
    <property type="match status" value="1"/>
</dbReference>
<dbReference type="Pfam" id="PF00085">
    <property type="entry name" value="Thioredoxin"/>
    <property type="match status" value="1"/>
</dbReference>